<reference evidence="4" key="1">
    <citation type="submission" date="2023-06" db="EMBL/GenBank/DDBJ databases">
        <title>Genome-scale phylogeny and comparative genomics of the fungal order Sordariales.</title>
        <authorList>
            <consortium name="Lawrence Berkeley National Laboratory"/>
            <person name="Hensen N."/>
            <person name="Bonometti L."/>
            <person name="Westerberg I."/>
            <person name="Brannstrom I.O."/>
            <person name="Guillou S."/>
            <person name="Cros-Aarteil S."/>
            <person name="Calhoun S."/>
            <person name="Haridas S."/>
            <person name="Kuo A."/>
            <person name="Mondo S."/>
            <person name="Pangilinan J."/>
            <person name="Riley R."/>
            <person name="Labutti K."/>
            <person name="Andreopoulos B."/>
            <person name="Lipzen A."/>
            <person name="Chen C."/>
            <person name="Yanf M."/>
            <person name="Daum C."/>
            <person name="Ng V."/>
            <person name="Clum A."/>
            <person name="Steindorff A."/>
            <person name="Ohm R."/>
            <person name="Martin F."/>
            <person name="Silar P."/>
            <person name="Natvig D."/>
            <person name="Lalanne C."/>
            <person name="Gautier V."/>
            <person name="Ament-Velasquez S.L."/>
            <person name="Kruys A."/>
            <person name="Hutchinson M.I."/>
            <person name="Powell A.J."/>
            <person name="Barry K."/>
            <person name="Miller A.N."/>
            <person name="Grigoriev I.V."/>
            <person name="Debuchy R."/>
            <person name="Gladieux P."/>
            <person name="Thoren M.H."/>
            <person name="Johannesson H."/>
        </authorList>
    </citation>
    <scope>NUCLEOTIDE SEQUENCE</scope>
    <source>
        <strain evidence="4">8032-3</strain>
    </source>
</reference>
<evidence type="ECO:0000256" key="1">
    <source>
        <dbReference type="ARBA" id="ARBA00022679"/>
    </source>
</evidence>
<accession>A0AAJ0FHM2</accession>
<dbReference type="Proteomes" id="UP001244011">
    <property type="component" value="Unassembled WGS sequence"/>
</dbReference>
<dbReference type="GO" id="GO:0016746">
    <property type="term" value="F:acyltransferase activity"/>
    <property type="evidence" value="ECO:0007669"/>
    <property type="project" value="UniProtKB-KW"/>
</dbReference>
<dbReference type="EMBL" id="MU839026">
    <property type="protein sequence ID" value="KAK1763543.1"/>
    <property type="molecule type" value="Genomic_DNA"/>
</dbReference>
<feature type="region of interest" description="Disordered" evidence="3">
    <location>
        <begin position="1"/>
        <end position="76"/>
    </location>
</feature>
<feature type="region of interest" description="Disordered" evidence="3">
    <location>
        <begin position="163"/>
        <end position="188"/>
    </location>
</feature>
<dbReference type="PANTHER" id="PTHR42919:SF8">
    <property type="entry name" value="N-ALPHA-ACETYLTRANSFERASE 50"/>
    <property type="match status" value="1"/>
</dbReference>
<dbReference type="GO" id="GO:0031415">
    <property type="term" value="C:NatA complex"/>
    <property type="evidence" value="ECO:0007669"/>
    <property type="project" value="TreeGrafter"/>
</dbReference>
<sequence>MDPASKPSHVQPSIRSFFQPRQPNYTAPPQLPTAHAAPSPPAVTKTTTKAQPATVPIPPPAPPVTTPTAQGPAFSIPASLPTLPPPPSLPPQASIVPVREHHISALRRINSLLLPVTYPDAFYARILSPEVSGLFSRAILWQDEGEPEPKVVGGVVCRLEPSPFVDPSGNPQSISTRQQKPPVGPTTTTTSRYHAIYIQSLALLSPYRALGLAAAALENIAGTAALLRQMADTATTTTPGQPPSPGPGPGPGLDVATIYAHVWTENHEGLRWYAARGFACEGPGPVHGYYLKLRPDTAWVVRREVGAAVPPRGLGAVSSELAARTQAPVPVSPSSTVAAAVNLLSSDSKSAPAQVQAQTQAYTQAPTPVPTPPTATPSPAPSMSYQKARPDMEWNDLPADIISAAQPGRGTHHLSAPGSGASSSRSSSTGRKKKDRSYPAAAFGN</sequence>
<dbReference type="SUPFAM" id="SSF55729">
    <property type="entry name" value="Acyl-CoA N-acyltransferases (Nat)"/>
    <property type="match status" value="1"/>
</dbReference>
<dbReference type="RefSeq" id="XP_060279756.1">
    <property type="nucleotide sequence ID" value="XM_060428955.1"/>
</dbReference>
<dbReference type="InterPro" id="IPR051556">
    <property type="entry name" value="N-term/lysine_N-AcTrnsfr"/>
</dbReference>
<gene>
    <name evidence="4" type="ORF">QBC33DRAFT_549276</name>
</gene>
<feature type="compositionally biased region" description="Pro residues" evidence="3">
    <location>
        <begin position="367"/>
        <end position="380"/>
    </location>
</feature>
<keyword evidence="1" id="KW-0808">Transferase</keyword>
<name>A0AAJ0FHM2_9PEZI</name>
<dbReference type="InterPro" id="IPR016181">
    <property type="entry name" value="Acyl_CoA_acyltransferase"/>
</dbReference>
<feature type="region of interest" description="Disordered" evidence="3">
    <location>
        <begin position="350"/>
        <end position="445"/>
    </location>
</feature>
<feature type="compositionally biased region" description="Polar residues" evidence="3">
    <location>
        <begin position="8"/>
        <end position="27"/>
    </location>
</feature>
<dbReference type="AlphaFoldDB" id="A0AAJ0FHM2"/>
<proteinExistence type="predicted"/>
<feature type="region of interest" description="Disordered" evidence="3">
    <location>
        <begin position="234"/>
        <end position="253"/>
    </location>
</feature>
<evidence type="ECO:0008006" key="6">
    <source>
        <dbReference type="Google" id="ProtNLM"/>
    </source>
</evidence>
<feature type="compositionally biased region" description="Low complexity" evidence="3">
    <location>
        <begin position="415"/>
        <end position="429"/>
    </location>
</feature>
<keyword evidence="2" id="KW-0012">Acyltransferase</keyword>
<protein>
    <recommendedName>
        <fullName evidence="6">N-acetyltransferase domain-containing protein</fullName>
    </recommendedName>
</protein>
<organism evidence="4 5">
    <name type="scientific">Phialemonium atrogriseum</name>
    <dbReference type="NCBI Taxonomy" id="1093897"/>
    <lineage>
        <taxon>Eukaryota</taxon>
        <taxon>Fungi</taxon>
        <taxon>Dikarya</taxon>
        <taxon>Ascomycota</taxon>
        <taxon>Pezizomycotina</taxon>
        <taxon>Sordariomycetes</taxon>
        <taxon>Sordariomycetidae</taxon>
        <taxon>Cephalothecales</taxon>
        <taxon>Cephalothecaceae</taxon>
        <taxon>Phialemonium</taxon>
    </lineage>
</organism>
<dbReference type="GeneID" id="85312142"/>
<evidence type="ECO:0000256" key="3">
    <source>
        <dbReference type="SAM" id="MobiDB-lite"/>
    </source>
</evidence>
<evidence type="ECO:0000313" key="5">
    <source>
        <dbReference type="Proteomes" id="UP001244011"/>
    </source>
</evidence>
<feature type="compositionally biased region" description="Pro residues" evidence="3">
    <location>
        <begin position="240"/>
        <end position="250"/>
    </location>
</feature>
<evidence type="ECO:0000256" key="2">
    <source>
        <dbReference type="ARBA" id="ARBA00023315"/>
    </source>
</evidence>
<keyword evidence="5" id="KW-1185">Reference proteome</keyword>
<comment type="caution">
    <text evidence="4">The sequence shown here is derived from an EMBL/GenBank/DDBJ whole genome shotgun (WGS) entry which is preliminary data.</text>
</comment>
<evidence type="ECO:0000313" key="4">
    <source>
        <dbReference type="EMBL" id="KAK1763543.1"/>
    </source>
</evidence>
<feature type="compositionally biased region" description="Low complexity" evidence="3">
    <location>
        <begin position="66"/>
        <end position="76"/>
    </location>
</feature>
<dbReference type="Gene3D" id="3.40.630.30">
    <property type="match status" value="1"/>
</dbReference>
<dbReference type="GO" id="GO:0007064">
    <property type="term" value="P:mitotic sister chromatid cohesion"/>
    <property type="evidence" value="ECO:0007669"/>
    <property type="project" value="TreeGrafter"/>
</dbReference>
<feature type="compositionally biased region" description="Polar residues" evidence="3">
    <location>
        <begin position="169"/>
        <end position="188"/>
    </location>
</feature>
<feature type="compositionally biased region" description="Low complexity" evidence="3">
    <location>
        <begin position="350"/>
        <end position="366"/>
    </location>
</feature>
<dbReference type="PANTHER" id="PTHR42919">
    <property type="entry name" value="N-ALPHA-ACETYLTRANSFERASE"/>
    <property type="match status" value="1"/>
</dbReference>
<feature type="compositionally biased region" description="Pro residues" evidence="3">
    <location>
        <begin position="55"/>
        <end position="65"/>
    </location>
</feature>